<dbReference type="PRINTS" id="PR01407">
    <property type="entry name" value="BUTYPHLNCDUF"/>
</dbReference>
<dbReference type="GO" id="GO:0045087">
    <property type="term" value="P:innate immune response"/>
    <property type="evidence" value="ECO:0007669"/>
    <property type="project" value="UniProtKB-KW"/>
</dbReference>
<evidence type="ECO:0000256" key="8">
    <source>
        <dbReference type="SAM" id="MobiDB-lite"/>
    </source>
</evidence>
<dbReference type="GO" id="GO:0005737">
    <property type="term" value="C:cytoplasm"/>
    <property type="evidence" value="ECO:0007669"/>
    <property type="project" value="UniProtKB-ARBA"/>
</dbReference>
<dbReference type="KEGG" id="clum:117741312"/>
<reference evidence="12" key="1">
    <citation type="submission" date="2025-08" db="UniProtKB">
        <authorList>
            <consortium name="Ensembl"/>
        </authorList>
    </citation>
    <scope>IDENTIFICATION</scope>
</reference>
<dbReference type="RefSeq" id="XP_034404167.1">
    <property type="nucleotide sequence ID" value="XM_034548276.1"/>
</dbReference>
<dbReference type="InterPro" id="IPR013083">
    <property type="entry name" value="Znf_RING/FYVE/PHD"/>
</dbReference>
<protein>
    <recommendedName>
        <fullName evidence="14">E3 ubiquitin/ISG15 ligase TRIM25-like</fullName>
    </recommendedName>
</protein>
<reference evidence="12" key="2">
    <citation type="submission" date="2025-09" db="UniProtKB">
        <authorList>
            <consortium name="Ensembl"/>
        </authorList>
    </citation>
    <scope>IDENTIFICATION</scope>
</reference>
<dbReference type="Gene3D" id="2.60.120.920">
    <property type="match status" value="1"/>
</dbReference>
<dbReference type="CTD" id="767638"/>
<evidence type="ECO:0000259" key="10">
    <source>
        <dbReference type="PROSITE" id="PS50119"/>
    </source>
</evidence>
<dbReference type="PROSITE" id="PS50089">
    <property type="entry name" value="ZF_RING_2"/>
    <property type="match status" value="1"/>
</dbReference>
<dbReference type="SMART" id="SM00449">
    <property type="entry name" value="SPRY"/>
    <property type="match status" value="1"/>
</dbReference>
<evidence type="ECO:0000256" key="1">
    <source>
        <dbReference type="ARBA" id="ARBA00022588"/>
    </source>
</evidence>
<evidence type="ECO:0000313" key="12">
    <source>
        <dbReference type="Ensembl" id="ENSCLMP00005007925.1"/>
    </source>
</evidence>
<dbReference type="GeneID" id="117741312"/>
<dbReference type="SUPFAM" id="SSF49899">
    <property type="entry name" value="Concanavalin A-like lectins/glucanases"/>
    <property type="match status" value="1"/>
</dbReference>
<dbReference type="AlphaFoldDB" id="A0A8C2YZ32"/>
<dbReference type="GeneTree" id="ENSGT00940000162978"/>
<proteinExistence type="predicted"/>
<feature type="domain" description="B30.2/SPRY" evidence="11">
    <location>
        <begin position="415"/>
        <end position="609"/>
    </location>
</feature>
<dbReference type="CDD" id="cd19769">
    <property type="entry name" value="Bbox2_TRIM16-like"/>
    <property type="match status" value="1"/>
</dbReference>
<dbReference type="SUPFAM" id="SSF57845">
    <property type="entry name" value="B-box zinc-binding domain"/>
    <property type="match status" value="1"/>
</dbReference>
<dbReference type="PROSITE" id="PS00518">
    <property type="entry name" value="ZF_RING_1"/>
    <property type="match status" value="1"/>
</dbReference>
<dbReference type="InterPro" id="IPR058030">
    <property type="entry name" value="TRIM8/14/16/25/29/45/65_CC"/>
</dbReference>
<dbReference type="InterPro" id="IPR006574">
    <property type="entry name" value="PRY"/>
</dbReference>
<dbReference type="InterPro" id="IPR001870">
    <property type="entry name" value="B30.2/SPRY"/>
</dbReference>
<evidence type="ECO:0000256" key="4">
    <source>
        <dbReference type="ARBA" id="ARBA00022833"/>
    </source>
</evidence>
<sequence>MASAWSEEETIVCSICLDTLKDPATLPCGHSYCLACIRSHWDKRDTKGQYSCPQCRQVFNPRPPLAKSTMLADCIEKLRTNSLKQSSSTAVSSTLPSIPIYLEVLPARGTRPGSMYPQLTAAGPRTCPQHNRPLDLFCCEDKECVCEVCCQHGHVGHRVLQPQEERKERQKELAQMQVDVQKRIQVTEKRLVELPHVARQHKALVQALMQEGTDVFSELVRNVNLTGIRVAEVLGNHETSLGSRVEGQVNRLEQEVAPLRWKSEELSRLADMQDDICFLKNFAITEPPGPSGAAEDSILSQEEAVVASVRSAMKELQESMQELCNTSLAKIATLVNPDPWASTPGGAAAAAASNDSDQAATPNALCAMTRAQLPLLPPRPRGHEDSTRRPAHLQASVPPPPLPPRQPQTPPVTTVEHVNLVPKTREEMLKFRFEPTMDAKTAYRHVQLSDGGRKATMRPENLNLPDHAERFHFWRQVLCKEALAGSPYYWEVEWTGKKITVGVAYKEMERKGSDDGSRLGHNAQSWSLYWSATGFSFWHDGKEKLLGSPKARRIGVYLDQHAGILAFYRIARNQADLIHQHQSQFTGPLFPGFRFWPGGSSTVTVCQLD</sequence>
<evidence type="ECO:0000256" key="2">
    <source>
        <dbReference type="ARBA" id="ARBA00022723"/>
    </source>
</evidence>
<dbReference type="Pfam" id="PF00643">
    <property type="entry name" value="zf-B_box"/>
    <property type="match status" value="1"/>
</dbReference>
<dbReference type="PROSITE" id="PS50188">
    <property type="entry name" value="B302_SPRY"/>
    <property type="match status" value="1"/>
</dbReference>
<dbReference type="InterPro" id="IPR001841">
    <property type="entry name" value="Znf_RING"/>
</dbReference>
<feature type="domain" description="B box-type" evidence="10">
    <location>
        <begin position="122"/>
        <end position="162"/>
    </location>
</feature>
<feature type="domain" description="RING-type" evidence="9">
    <location>
        <begin position="13"/>
        <end position="56"/>
    </location>
</feature>
<keyword evidence="13" id="KW-1185">Reference proteome</keyword>
<dbReference type="InterPro" id="IPR013320">
    <property type="entry name" value="ConA-like_dom_sf"/>
</dbReference>
<dbReference type="InterPro" id="IPR051051">
    <property type="entry name" value="E3_ubiq-ligase_TRIM/RNF"/>
</dbReference>
<dbReference type="OrthoDB" id="6270329at2759"/>
<evidence type="ECO:0000256" key="3">
    <source>
        <dbReference type="ARBA" id="ARBA00022771"/>
    </source>
</evidence>
<dbReference type="Gene3D" id="3.30.160.60">
    <property type="entry name" value="Classic Zinc Finger"/>
    <property type="match status" value="1"/>
</dbReference>
<feature type="coiled-coil region" evidence="7">
    <location>
        <begin position="299"/>
        <end position="326"/>
    </location>
</feature>
<organism evidence="12 13">
    <name type="scientific">Cyclopterus lumpus</name>
    <name type="common">Lumpsucker</name>
    <dbReference type="NCBI Taxonomy" id="8103"/>
    <lineage>
        <taxon>Eukaryota</taxon>
        <taxon>Metazoa</taxon>
        <taxon>Chordata</taxon>
        <taxon>Craniata</taxon>
        <taxon>Vertebrata</taxon>
        <taxon>Euteleostomi</taxon>
        <taxon>Actinopterygii</taxon>
        <taxon>Neopterygii</taxon>
        <taxon>Teleostei</taxon>
        <taxon>Neoteleostei</taxon>
        <taxon>Acanthomorphata</taxon>
        <taxon>Eupercaria</taxon>
        <taxon>Perciformes</taxon>
        <taxon>Cottioidei</taxon>
        <taxon>Cottales</taxon>
        <taxon>Cyclopteridae</taxon>
        <taxon>Cyclopterus</taxon>
    </lineage>
</organism>
<accession>A0A8C2YZ32</accession>
<dbReference type="Pfam" id="PF25600">
    <property type="entry name" value="TRIM_CC"/>
    <property type="match status" value="1"/>
</dbReference>
<evidence type="ECO:0000256" key="5">
    <source>
        <dbReference type="ARBA" id="ARBA00022859"/>
    </source>
</evidence>
<dbReference type="PANTHER" id="PTHR25465">
    <property type="entry name" value="B-BOX DOMAIN CONTAINING"/>
    <property type="match status" value="1"/>
</dbReference>
<dbReference type="SMART" id="SM00336">
    <property type="entry name" value="BBOX"/>
    <property type="match status" value="1"/>
</dbReference>
<keyword evidence="5" id="KW-0391">Immunity</keyword>
<dbReference type="PANTHER" id="PTHR25465:SF14">
    <property type="entry name" value="E3 UBIQUITIN-PROTEIN LIGASE TRIM65"/>
    <property type="match status" value="1"/>
</dbReference>
<dbReference type="Pfam" id="PF13765">
    <property type="entry name" value="PRY"/>
    <property type="match status" value="1"/>
</dbReference>
<dbReference type="InterPro" id="IPR003879">
    <property type="entry name" value="Butyrophylin_SPRY"/>
</dbReference>
<dbReference type="GO" id="GO:0008270">
    <property type="term" value="F:zinc ion binding"/>
    <property type="evidence" value="ECO:0007669"/>
    <property type="project" value="UniProtKB-KW"/>
</dbReference>
<dbReference type="SMART" id="SM00589">
    <property type="entry name" value="PRY"/>
    <property type="match status" value="1"/>
</dbReference>
<evidence type="ECO:0008006" key="14">
    <source>
        <dbReference type="Google" id="ProtNLM"/>
    </source>
</evidence>
<dbReference type="InterPro" id="IPR043136">
    <property type="entry name" value="B30.2/SPRY_sf"/>
</dbReference>
<keyword evidence="4" id="KW-0862">Zinc</keyword>
<keyword evidence="7" id="KW-0175">Coiled coil</keyword>
<evidence type="ECO:0000259" key="11">
    <source>
        <dbReference type="PROSITE" id="PS50188"/>
    </source>
</evidence>
<gene>
    <name evidence="12" type="primary">ftr86</name>
</gene>
<keyword evidence="1" id="KW-0399">Innate immunity</keyword>
<dbReference type="Gene3D" id="3.30.40.10">
    <property type="entry name" value="Zinc/RING finger domain, C3HC4 (zinc finger)"/>
    <property type="match status" value="1"/>
</dbReference>
<dbReference type="Pfam" id="PF15227">
    <property type="entry name" value="zf-C3HC4_4"/>
    <property type="match status" value="1"/>
</dbReference>
<name>A0A8C2YZ32_CYCLU</name>
<evidence type="ECO:0000259" key="9">
    <source>
        <dbReference type="PROSITE" id="PS50089"/>
    </source>
</evidence>
<evidence type="ECO:0000256" key="6">
    <source>
        <dbReference type="PROSITE-ProRule" id="PRU00024"/>
    </source>
</evidence>
<dbReference type="InterPro" id="IPR017907">
    <property type="entry name" value="Znf_RING_CS"/>
</dbReference>
<dbReference type="CDD" id="cd16040">
    <property type="entry name" value="SPRY_PRY_SNTX"/>
    <property type="match status" value="1"/>
</dbReference>
<dbReference type="Pfam" id="PF00622">
    <property type="entry name" value="SPRY"/>
    <property type="match status" value="1"/>
</dbReference>
<dbReference type="PROSITE" id="PS50119">
    <property type="entry name" value="ZF_BBOX"/>
    <property type="match status" value="1"/>
</dbReference>
<evidence type="ECO:0000256" key="7">
    <source>
        <dbReference type="SAM" id="Coils"/>
    </source>
</evidence>
<dbReference type="Proteomes" id="UP000694565">
    <property type="component" value="Unplaced"/>
</dbReference>
<feature type="region of interest" description="Disordered" evidence="8">
    <location>
        <begin position="374"/>
        <end position="412"/>
    </location>
</feature>
<keyword evidence="3 6" id="KW-0863">Zinc-finger</keyword>
<evidence type="ECO:0000313" key="13">
    <source>
        <dbReference type="Proteomes" id="UP000694565"/>
    </source>
</evidence>
<keyword evidence="2" id="KW-0479">Metal-binding</keyword>
<dbReference type="Ensembl" id="ENSCLMT00005008487.1">
    <property type="protein sequence ID" value="ENSCLMP00005007925.1"/>
    <property type="gene ID" value="ENSCLMG00005004347.1"/>
</dbReference>
<dbReference type="SMART" id="SM00184">
    <property type="entry name" value="RING"/>
    <property type="match status" value="1"/>
</dbReference>
<feature type="compositionally biased region" description="Pro residues" evidence="8">
    <location>
        <begin position="397"/>
        <end position="410"/>
    </location>
</feature>
<dbReference type="SUPFAM" id="SSF57850">
    <property type="entry name" value="RING/U-box"/>
    <property type="match status" value="1"/>
</dbReference>
<dbReference type="InterPro" id="IPR003877">
    <property type="entry name" value="SPRY_dom"/>
</dbReference>
<dbReference type="InterPro" id="IPR000315">
    <property type="entry name" value="Znf_B-box"/>
</dbReference>